<dbReference type="OrthoDB" id="8946427at2"/>
<protein>
    <submittedName>
        <fullName evidence="1">Uncharacterized protein</fullName>
    </submittedName>
</protein>
<dbReference type="RefSeq" id="WP_143016617.1">
    <property type="nucleotide sequence ID" value="NZ_FNCJ01000007.1"/>
</dbReference>
<evidence type="ECO:0000313" key="1">
    <source>
        <dbReference type="EMBL" id="SDH10575.1"/>
    </source>
</evidence>
<proteinExistence type="predicted"/>
<dbReference type="AlphaFoldDB" id="A0A1G7ZPM2"/>
<organism evidence="1 2">
    <name type="scientific">Paraburkholderia phenazinium</name>
    <dbReference type="NCBI Taxonomy" id="60549"/>
    <lineage>
        <taxon>Bacteria</taxon>
        <taxon>Pseudomonadati</taxon>
        <taxon>Pseudomonadota</taxon>
        <taxon>Betaproteobacteria</taxon>
        <taxon>Burkholderiales</taxon>
        <taxon>Burkholderiaceae</taxon>
        <taxon>Paraburkholderia</taxon>
    </lineage>
</organism>
<dbReference type="Proteomes" id="UP000199706">
    <property type="component" value="Unassembled WGS sequence"/>
</dbReference>
<dbReference type="EMBL" id="FNCJ01000007">
    <property type="protein sequence ID" value="SDH10575.1"/>
    <property type="molecule type" value="Genomic_DNA"/>
</dbReference>
<accession>A0A1G7ZPM2</accession>
<name>A0A1G7ZPM2_9BURK</name>
<reference evidence="1 2" key="1">
    <citation type="submission" date="2016-10" db="EMBL/GenBank/DDBJ databases">
        <authorList>
            <person name="de Groot N.N."/>
        </authorList>
    </citation>
    <scope>NUCLEOTIDE SEQUENCE [LARGE SCALE GENOMIC DNA]</scope>
    <source>
        <strain evidence="1 2">LMG 2247</strain>
    </source>
</reference>
<sequence>MNDLSTMTESSMYERPAAPDWPLNALPKRWIETLFSKMSAFYGARFADMWRGSKVDEVQKAWAVELFKLSREQLKAGSDSLTAIPKPPTLPEFVNLCKQARAEQAAHTARQIEHIEPADPKVIAENMGRIQRLTRTARFSSAHPGWAYDFLMRGKALNGQSMAVETPIHCRDAILSAVGRAYPSTQTAERAAKCAAILAQCVLEAEAA</sequence>
<evidence type="ECO:0000313" key="2">
    <source>
        <dbReference type="Proteomes" id="UP000199706"/>
    </source>
</evidence>
<gene>
    <name evidence="1" type="ORF">SAMN05216466_107117</name>
</gene>